<sequence length="352" mass="38727">MQTLALDTYPIHIGPVAKSLTLTLEQQPFSQLFVLADENTREHCWPRIAPALEHYQPILIEIPSGETHKNLRTCEHIWGQLMAHKATRDALLLNLGGGVIGDMGGFAASTFKRGMRFLQIPTTLLSQVDASIGSKLGIDFMQVKNSIGLFRNPQAVLIDPAFLDTLSDRELRSGYAEVIKHSLIADLSQWESLQQITDLRSADWAGIIPASLSIKKQIVEADPFEKGLRKALNFGHTIGHAIEGHALETDTPLLHGEAIAIGMICEAFLSTQQQGLPEAQLRQITDYLTARYGKAALRPDDYPAYLQLMGNDKKNEGQAINFSLLPEAGKVVVNQTAGKSHITAALNFYNNL</sequence>
<dbReference type="NCBIfam" id="TIGR01357">
    <property type="entry name" value="aroB"/>
    <property type="match status" value="1"/>
</dbReference>
<keyword evidence="14" id="KW-0547">Nucleotide-binding</keyword>
<organism evidence="23 24">
    <name type="scientific">Phaeodactylibacter xiamenensis</name>
    <dbReference type="NCBI Taxonomy" id="1524460"/>
    <lineage>
        <taxon>Bacteria</taxon>
        <taxon>Pseudomonadati</taxon>
        <taxon>Bacteroidota</taxon>
        <taxon>Saprospiria</taxon>
        <taxon>Saprospirales</taxon>
        <taxon>Haliscomenobacteraceae</taxon>
        <taxon>Phaeodactylibacter</taxon>
    </lineage>
</organism>
<evidence type="ECO:0000259" key="21">
    <source>
        <dbReference type="Pfam" id="PF01761"/>
    </source>
</evidence>
<comment type="function">
    <text evidence="5">Catalyzes the conversion of 3-deoxy-D-arabino-heptulosonate 7-phosphate (DAHP) to dehydroquinate (DHQ).</text>
</comment>
<evidence type="ECO:0000256" key="14">
    <source>
        <dbReference type="ARBA" id="ARBA00022741"/>
    </source>
</evidence>
<evidence type="ECO:0000256" key="8">
    <source>
        <dbReference type="ARBA" id="ARBA00005412"/>
    </source>
</evidence>
<evidence type="ECO:0000259" key="22">
    <source>
        <dbReference type="Pfam" id="PF24621"/>
    </source>
</evidence>
<dbReference type="InterPro" id="IPR056179">
    <property type="entry name" value="DHQS_C"/>
</dbReference>
<dbReference type="EC" id="4.2.3.4" evidence="9 20"/>
<evidence type="ECO:0000256" key="13">
    <source>
        <dbReference type="ARBA" id="ARBA00022723"/>
    </source>
</evidence>
<comment type="cofactor">
    <cofactor evidence="2">
        <name>NAD(+)</name>
        <dbReference type="ChEBI" id="CHEBI:57540"/>
    </cofactor>
</comment>
<dbReference type="InterPro" id="IPR030963">
    <property type="entry name" value="DHQ_synth_fam"/>
</dbReference>
<dbReference type="GO" id="GO:0009073">
    <property type="term" value="P:aromatic amino acid family biosynthetic process"/>
    <property type="evidence" value="ECO:0007669"/>
    <property type="project" value="UniProtKB-KW"/>
</dbReference>
<dbReference type="OrthoDB" id="9806583at2"/>
<dbReference type="CDD" id="cd08195">
    <property type="entry name" value="DHQS"/>
    <property type="match status" value="1"/>
</dbReference>
<evidence type="ECO:0000256" key="19">
    <source>
        <dbReference type="ARBA" id="ARBA00023285"/>
    </source>
</evidence>
<evidence type="ECO:0000256" key="15">
    <source>
        <dbReference type="ARBA" id="ARBA00022833"/>
    </source>
</evidence>
<evidence type="ECO:0000256" key="4">
    <source>
        <dbReference type="ARBA" id="ARBA00001947"/>
    </source>
</evidence>
<dbReference type="Pfam" id="PF24621">
    <property type="entry name" value="DHQS_C"/>
    <property type="match status" value="1"/>
</dbReference>
<name>A0A098RXT0_9BACT</name>
<evidence type="ECO:0000256" key="6">
    <source>
        <dbReference type="ARBA" id="ARBA00004496"/>
    </source>
</evidence>
<accession>A0A098RXT0</accession>
<comment type="similarity">
    <text evidence="8">Belongs to the sugar phosphate cyclases superfamily. Dehydroquinate synthase family.</text>
</comment>
<dbReference type="FunFam" id="3.40.50.1970:FF:000007">
    <property type="entry name" value="Pentafunctional AROM polypeptide"/>
    <property type="match status" value="1"/>
</dbReference>
<keyword evidence="19" id="KW-0170">Cobalt</keyword>
<comment type="caution">
    <text evidence="23">The sequence shown here is derived from an EMBL/GenBank/DDBJ whole genome shotgun (WGS) entry which is preliminary data.</text>
</comment>
<gene>
    <name evidence="23" type="ORF">IX84_30195</name>
</gene>
<evidence type="ECO:0000256" key="3">
    <source>
        <dbReference type="ARBA" id="ARBA00001941"/>
    </source>
</evidence>
<evidence type="ECO:0000256" key="20">
    <source>
        <dbReference type="NCBIfam" id="TIGR01357"/>
    </source>
</evidence>
<feature type="domain" description="3-dehydroquinate synthase C-terminal" evidence="22">
    <location>
        <begin position="174"/>
        <end position="315"/>
    </location>
</feature>
<keyword evidence="24" id="KW-1185">Reference proteome</keyword>
<evidence type="ECO:0000313" key="24">
    <source>
        <dbReference type="Proteomes" id="UP000029736"/>
    </source>
</evidence>
<evidence type="ECO:0000256" key="16">
    <source>
        <dbReference type="ARBA" id="ARBA00023027"/>
    </source>
</evidence>
<dbReference type="PANTHER" id="PTHR43622">
    <property type="entry name" value="3-DEHYDROQUINATE SYNTHASE"/>
    <property type="match status" value="1"/>
</dbReference>
<evidence type="ECO:0000256" key="2">
    <source>
        <dbReference type="ARBA" id="ARBA00001911"/>
    </source>
</evidence>
<dbReference type="GO" id="GO:0008652">
    <property type="term" value="P:amino acid biosynthetic process"/>
    <property type="evidence" value="ECO:0007669"/>
    <property type="project" value="UniProtKB-KW"/>
</dbReference>
<dbReference type="InterPro" id="IPR030960">
    <property type="entry name" value="DHQS/DOIS_N"/>
</dbReference>
<dbReference type="PANTHER" id="PTHR43622:SF7">
    <property type="entry name" value="3-DEHYDROQUINATE SYNTHASE, CHLOROPLASTIC"/>
    <property type="match status" value="1"/>
</dbReference>
<dbReference type="Pfam" id="PF01761">
    <property type="entry name" value="DHQ_synthase"/>
    <property type="match status" value="1"/>
</dbReference>
<dbReference type="GO" id="GO:0005737">
    <property type="term" value="C:cytoplasm"/>
    <property type="evidence" value="ECO:0007669"/>
    <property type="project" value="UniProtKB-SubCell"/>
</dbReference>
<dbReference type="GO" id="GO:0046872">
    <property type="term" value="F:metal ion binding"/>
    <property type="evidence" value="ECO:0007669"/>
    <property type="project" value="UniProtKB-KW"/>
</dbReference>
<keyword evidence="12" id="KW-0028">Amino-acid biosynthesis</keyword>
<evidence type="ECO:0000256" key="10">
    <source>
        <dbReference type="ARBA" id="ARBA00017684"/>
    </source>
</evidence>
<keyword evidence="11" id="KW-0963">Cytoplasm</keyword>
<dbReference type="GO" id="GO:0009423">
    <property type="term" value="P:chorismate biosynthetic process"/>
    <property type="evidence" value="ECO:0007669"/>
    <property type="project" value="UniProtKB-UniRule"/>
</dbReference>
<evidence type="ECO:0000256" key="12">
    <source>
        <dbReference type="ARBA" id="ARBA00022605"/>
    </source>
</evidence>
<dbReference type="PIRSF" id="PIRSF001455">
    <property type="entry name" value="DHQ_synth"/>
    <property type="match status" value="1"/>
</dbReference>
<evidence type="ECO:0000256" key="1">
    <source>
        <dbReference type="ARBA" id="ARBA00001393"/>
    </source>
</evidence>
<dbReference type="STRING" id="1524460.IX84_30195"/>
<evidence type="ECO:0000256" key="18">
    <source>
        <dbReference type="ARBA" id="ARBA00023239"/>
    </source>
</evidence>
<comment type="pathway">
    <text evidence="7">Metabolic intermediate biosynthesis; chorismate biosynthesis; chorismate from D-erythrose 4-phosphate and phosphoenolpyruvate: step 2/7.</text>
</comment>
<dbReference type="Proteomes" id="UP000029736">
    <property type="component" value="Unassembled WGS sequence"/>
</dbReference>
<evidence type="ECO:0000256" key="9">
    <source>
        <dbReference type="ARBA" id="ARBA00013031"/>
    </source>
</evidence>
<keyword evidence="17" id="KW-0057">Aromatic amino acid biosynthesis</keyword>
<evidence type="ECO:0000256" key="11">
    <source>
        <dbReference type="ARBA" id="ARBA00022490"/>
    </source>
</evidence>
<dbReference type="Gene3D" id="3.40.50.1970">
    <property type="match status" value="1"/>
</dbReference>
<evidence type="ECO:0000313" key="23">
    <source>
        <dbReference type="EMBL" id="KGE84999.1"/>
    </source>
</evidence>
<keyword evidence="15" id="KW-0862">Zinc</keyword>
<dbReference type="GO" id="GO:0000166">
    <property type="term" value="F:nucleotide binding"/>
    <property type="evidence" value="ECO:0007669"/>
    <property type="project" value="UniProtKB-KW"/>
</dbReference>
<evidence type="ECO:0000256" key="7">
    <source>
        <dbReference type="ARBA" id="ARBA00004661"/>
    </source>
</evidence>
<dbReference type="RefSeq" id="WP_044229675.1">
    <property type="nucleotide sequence ID" value="NZ_JBKAGJ010000060.1"/>
</dbReference>
<dbReference type="InterPro" id="IPR050071">
    <property type="entry name" value="Dehydroquinate_synthase"/>
</dbReference>
<evidence type="ECO:0000256" key="17">
    <source>
        <dbReference type="ARBA" id="ARBA00023141"/>
    </source>
</evidence>
<dbReference type="GO" id="GO:0003856">
    <property type="term" value="F:3-dehydroquinate synthase activity"/>
    <property type="evidence" value="ECO:0007669"/>
    <property type="project" value="UniProtKB-UniRule"/>
</dbReference>
<feature type="domain" description="3-dehydroquinate synthase N-terminal" evidence="21">
    <location>
        <begin position="60"/>
        <end position="172"/>
    </location>
</feature>
<keyword evidence="13" id="KW-0479">Metal-binding</keyword>
<dbReference type="AlphaFoldDB" id="A0A098RXT0"/>
<dbReference type="InterPro" id="IPR016037">
    <property type="entry name" value="DHQ_synth_AroB"/>
</dbReference>
<keyword evidence="16" id="KW-0520">NAD</keyword>
<dbReference type="Gene3D" id="1.20.1090.10">
    <property type="entry name" value="Dehydroquinate synthase-like - alpha domain"/>
    <property type="match status" value="1"/>
</dbReference>
<evidence type="ECO:0000256" key="5">
    <source>
        <dbReference type="ARBA" id="ARBA00003485"/>
    </source>
</evidence>
<reference evidence="23 24" key="1">
    <citation type="journal article" date="2014" name="Int. J. Syst. Evol. Microbiol.">
        <title>Phaeodactylibacter xiamenensis gen. nov., sp. nov., a member of the family Saprospiraceae isolated from the marine alga Phaeodactylum tricornutum.</title>
        <authorList>
            <person name="Chen Z.Jr."/>
            <person name="Lei X."/>
            <person name="Lai Q."/>
            <person name="Li Y."/>
            <person name="Zhang B."/>
            <person name="Zhang J."/>
            <person name="Zhang H."/>
            <person name="Yang L."/>
            <person name="Zheng W."/>
            <person name="Tian Y."/>
            <person name="Yu Z."/>
            <person name="Xu H.Jr."/>
            <person name="Zheng T."/>
        </authorList>
    </citation>
    <scope>NUCLEOTIDE SEQUENCE [LARGE SCALE GENOMIC DNA]</scope>
    <source>
        <strain evidence="23 24">KD52</strain>
    </source>
</reference>
<protein>
    <recommendedName>
        <fullName evidence="10 20">3-dehydroquinate synthase</fullName>
        <ecNumber evidence="9 20">4.2.3.4</ecNumber>
    </recommendedName>
</protein>
<comment type="subcellular location">
    <subcellularLocation>
        <location evidence="6">Cytoplasm</location>
    </subcellularLocation>
</comment>
<dbReference type="EMBL" id="JPOS01000097">
    <property type="protein sequence ID" value="KGE84999.1"/>
    <property type="molecule type" value="Genomic_DNA"/>
</dbReference>
<proteinExistence type="inferred from homology"/>
<keyword evidence="18" id="KW-0456">Lyase</keyword>
<comment type="cofactor">
    <cofactor evidence="3">
        <name>Co(2+)</name>
        <dbReference type="ChEBI" id="CHEBI:48828"/>
    </cofactor>
</comment>
<comment type="cofactor">
    <cofactor evidence="4">
        <name>Zn(2+)</name>
        <dbReference type="ChEBI" id="CHEBI:29105"/>
    </cofactor>
</comment>
<comment type="catalytic activity">
    <reaction evidence="1">
        <text>7-phospho-2-dehydro-3-deoxy-D-arabino-heptonate = 3-dehydroquinate + phosphate</text>
        <dbReference type="Rhea" id="RHEA:21968"/>
        <dbReference type="ChEBI" id="CHEBI:32364"/>
        <dbReference type="ChEBI" id="CHEBI:43474"/>
        <dbReference type="ChEBI" id="CHEBI:58394"/>
        <dbReference type="EC" id="4.2.3.4"/>
    </reaction>
</comment>
<dbReference type="SUPFAM" id="SSF56796">
    <property type="entry name" value="Dehydroquinate synthase-like"/>
    <property type="match status" value="1"/>
</dbReference>